<comment type="similarity">
    <text evidence="1">Belongs to the bacterial ribosomal protein bS1 family.</text>
</comment>
<dbReference type="InterPro" id="IPR003029">
    <property type="entry name" value="S1_domain"/>
</dbReference>
<keyword evidence="6" id="KW-1185">Reference proteome</keyword>
<dbReference type="GO" id="GO:0005840">
    <property type="term" value="C:ribosome"/>
    <property type="evidence" value="ECO:0007669"/>
    <property type="project" value="UniProtKB-KW"/>
</dbReference>
<organism evidence="5 6">
    <name type="scientific">Streptomyces davaonensis (strain DSM 101723 / JCM 4913 / KCC S-0913 / 768)</name>
    <dbReference type="NCBI Taxonomy" id="1214101"/>
    <lineage>
        <taxon>Bacteria</taxon>
        <taxon>Bacillati</taxon>
        <taxon>Actinomycetota</taxon>
        <taxon>Actinomycetes</taxon>
        <taxon>Kitasatosporales</taxon>
        <taxon>Streptomycetaceae</taxon>
        <taxon>Streptomyces</taxon>
    </lineage>
</organism>
<dbReference type="eggNOG" id="COG1185">
    <property type="taxonomic scope" value="Bacteria"/>
</dbReference>
<dbReference type="AlphaFoldDB" id="K4QW05"/>
<dbReference type="GO" id="GO:0003735">
    <property type="term" value="F:structural constituent of ribosome"/>
    <property type="evidence" value="ECO:0007669"/>
    <property type="project" value="TreeGrafter"/>
</dbReference>
<gene>
    <name evidence="5" type="ORF">BN159_0621</name>
</gene>
<dbReference type="KEGG" id="sdv:BN159_0621"/>
<dbReference type="GO" id="GO:0006412">
    <property type="term" value="P:translation"/>
    <property type="evidence" value="ECO:0007669"/>
    <property type="project" value="TreeGrafter"/>
</dbReference>
<name>K4QW05_STRDJ</name>
<dbReference type="SUPFAM" id="SSF50249">
    <property type="entry name" value="Nucleic acid-binding proteins"/>
    <property type="match status" value="1"/>
</dbReference>
<reference evidence="5 6" key="1">
    <citation type="journal article" date="2012" name="J. Bacteriol.">
        <title>Genome sequence of the bacterium Streptomyces davawensis JCM 4913 and heterologous production of the unique antibiotic roseoflavin.</title>
        <authorList>
            <person name="Jankowitsch F."/>
            <person name="Schwarz J."/>
            <person name="Ruckert C."/>
            <person name="Gust B."/>
            <person name="Szczepanowski R."/>
            <person name="Blom J."/>
            <person name="Pelzer S."/>
            <person name="Kalinowski J."/>
            <person name="Mack M."/>
        </authorList>
    </citation>
    <scope>NUCLEOTIDE SEQUENCE [LARGE SCALE GENOMIC DNA]</scope>
    <source>
        <strain evidence="6">DSM 101723 / JCM 4913 / KCC S-0913 / 768</strain>
    </source>
</reference>
<evidence type="ECO:0000313" key="5">
    <source>
        <dbReference type="EMBL" id="CCK25000.1"/>
    </source>
</evidence>
<dbReference type="Proteomes" id="UP000008043">
    <property type="component" value="Chromosome"/>
</dbReference>
<dbReference type="EMBL" id="HE971709">
    <property type="protein sequence ID" value="CCK25000.1"/>
    <property type="molecule type" value="Genomic_DNA"/>
</dbReference>
<dbReference type="STRING" id="1214101.BN159_0621"/>
<evidence type="ECO:0000259" key="4">
    <source>
        <dbReference type="PROSITE" id="PS50126"/>
    </source>
</evidence>
<evidence type="ECO:0000256" key="1">
    <source>
        <dbReference type="ARBA" id="ARBA00006767"/>
    </source>
</evidence>
<evidence type="ECO:0000256" key="2">
    <source>
        <dbReference type="ARBA" id="ARBA00022980"/>
    </source>
</evidence>
<sequence length="68" mass="7364">MKTTTFGAFVSMLPGIDGLLHISQIRKLVGGKPVRDVEDVLSMGTTIWVEVAEIDSRGKISLQPVINP</sequence>
<dbReference type="InterPro" id="IPR012340">
    <property type="entry name" value="NA-bd_OB-fold"/>
</dbReference>
<dbReference type="PANTHER" id="PTHR10724">
    <property type="entry name" value="30S RIBOSOMAL PROTEIN S1"/>
    <property type="match status" value="1"/>
</dbReference>
<dbReference type="GO" id="GO:0003729">
    <property type="term" value="F:mRNA binding"/>
    <property type="evidence" value="ECO:0007669"/>
    <property type="project" value="TreeGrafter"/>
</dbReference>
<dbReference type="InterPro" id="IPR050437">
    <property type="entry name" value="Ribos_protein_bS1-like"/>
</dbReference>
<dbReference type="PANTHER" id="PTHR10724:SF7">
    <property type="entry name" value="SMALL RIBOSOMAL SUBUNIT PROTEIN BS1C"/>
    <property type="match status" value="1"/>
</dbReference>
<dbReference type="GO" id="GO:1990904">
    <property type="term" value="C:ribonucleoprotein complex"/>
    <property type="evidence" value="ECO:0007669"/>
    <property type="project" value="UniProtKB-KW"/>
</dbReference>
<evidence type="ECO:0000313" key="6">
    <source>
        <dbReference type="Proteomes" id="UP000008043"/>
    </source>
</evidence>
<accession>K4QW05</accession>
<protein>
    <recommendedName>
        <fullName evidence="4">S1 motif domain-containing protein</fullName>
    </recommendedName>
</protein>
<keyword evidence="2" id="KW-0689">Ribosomal protein</keyword>
<dbReference type="Pfam" id="PF00575">
    <property type="entry name" value="S1"/>
    <property type="match status" value="1"/>
</dbReference>
<proteinExistence type="inferred from homology"/>
<dbReference type="PROSITE" id="PS50126">
    <property type="entry name" value="S1"/>
    <property type="match status" value="1"/>
</dbReference>
<feature type="domain" description="S1 motif" evidence="4">
    <location>
        <begin position="1"/>
        <end position="65"/>
    </location>
</feature>
<dbReference type="PATRIC" id="fig|1214101.3.peg.629"/>
<dbReference type="Gene3D" id="2.40.50.140">
    <property type="entry name" value="Nucleic acid-binding proteins"/>
    <property type="match status" value="1"/>
</dbReference>
<dbReference type="HOGENOM" id="CLU_2792059_0_0_11"/>
<keyword evidence="3" id="KW-0687">Ribonucleoprotein</keyword>
<evidence type="ECO:0000256" key="3">
    <source>
        <dbReference type="ARBA" id="ARBA00023274"/>
    </source>
</evidence>